<dbReference type="InterPro" id="IPR000014">
    <property type="entry name" value="PAS"/>
</dbReference>
<sequence>MTKPENPPSHPGGANAHTAVDRLTAILLVEDDDADATLVVRALRPYARRSTVTRVTSLREAQAWLHRNVGDVVLLDLSLPDSFGLETVSRLHADVPSLPLVVLTGFDDEDFALQILETGAQDYLVKGQTDGPLMWRAIQHAIARKRLEEELRLSEERLQGIIGMAQDAILTADEALTITLFNQAAERLFGYEAIDIVGRPLSLLIPEHLRAAHEASIAEFGAGPVQSRLMATRREVVGLTRDGREFPAEVSIAKLHHARGLLYTAVIRDVSERKRVETELRRMATTDPLTGLCNRRRFWELADVEIARLRRYGHPVSVLMLDIDRFKSINDQYGHAVGDQALVRLASVCRAELRDTDHIGRLGGEEFAVLLPETGLAAARDVAERLREQLAATDIPCLNGVLHMTVSIGIAVCGEDDMSIERVLSRADRALYVAKSHGRNRVEIFDETSASPSLAG</sequence>
<dbReference type="PROSITE" id="PS50110">
    <property type="entry name" value="RESPONSE_REGULATORY"/>
    <property type="match status" value="1"/>
</dbReference>
<dbReference type="FunFam" id="3.30.70.270:FF:000001">
    <property type="entry name" value="Diguanylate cyclase domain protein"/>
    <property type="match status" value="1"/>
</dbReference>
<dbReference type="Pfam" id="PF00990">
    <property type="entry name" value="GGDEF"/>
    <property type="match status" value="1"/>
</dbReference>
<dbReference type="NCBIfam" id="TIGR00254">
    <property type="entry name" value="GGDEF"/>
    <property type="match status" value="1"/>
</dbReference>
<evidence type="ECO:0000256" key="2">
    <source>
        <dbReference type="ARBA" id="ARBA00034247"/>
    </source>
</evidence>
<keyword evidence="9" id="KW-1185">Reference proteome</keyword>
<feature type="domain" description="PAC" evidence="6">
    <location>
        <begin position="232"/>
        <end position="282"/>
    </location>
</feature>
<organism evidence="8 9">
    <name type="scientific">Azospirillum cavernae</name>
    <dbReference type="NCBI Taxonomy" id="2320860"/>
    <lineage>
        <taxon>Bacteria</taxon>
        <taxon>Pseudomonadati</taxon>
        <taxon>Pseudomonadota</taxon>
        <taxon>Alphaproteobacteria</taxon>
        <taxon>Rhodospirillales</taxon>
        <taxon>Azospirillaceae</taxon>
        <taxon>Azospirillum</taxon>
    </lineage>
</organism>
<dbReference type="OrthoDB" id="9812260at2"/>
<feature type="domain" description="Response regulatory" evidence="4">
    <location>
        <begin position="25"/>
        <end position="141"/>
    </location>
</feature>
<evidence type="ECO:0000259" key="6">
    <source>
        <dbReference type="PROSITE" id="PS50113"/>
    </source>
</evidence>
<dbReference type="GO" id="GO:1902201">
    <property type="term" value="P:negative regulation of bacterial-type flagellum-dependent cell motility"/>
    <property type="evidence" value="ECO:0007669"/>
    <property type="project" value="TreeGrafter"/>
</dbReference>
<dbReference type="PANTHER" id="PTHR45138:SF9">
    <property type="entry name" value="DIGUANYLATE CYCLASE DGCM-RELATED"/>
    <property type="match status" value="1"/>
</dbReference>
<evidence type="ECO:0000256" key="3">
    <source>
        <dbReference type="PROSITE-ProRule" id="PRU00169"/>
    </source>
</evidence>
<dbReference type="PANTHER" id="PTHR45138">
    <property type="entry name" value="REGULATORY COMPONENTS OF SENSORY TRANSDUCTION SYSTEM"/>
    <property type="match status" value="1"/>
</dbReference>
<feature type="domain" description="GGDEF" evidence="7">
    <location>
        <begin position="314"/>
        <end position="447"/>
    </location>
</feature>
<evidence type="ECO:0000313" key="9">
    <source>
        <dbReference type="Proteomes" id="UP000283458"/>
    </source>
</evidence>
<dbReference type="CDD" id="cd01949">
    <property type="entry name" value="GGDEF"/>
    <property type="match status" value="1"/>
</dbReference>
<dbReference type="GO" id="GO:0005886">
    <property type="term" value="C:plasma membrane"/>
    <property type="evidence" value="ECO:0007669"/>
    <property type="project" value="TreeGrafter"/>
</dbReference>
<dbReference type="InterPro" id="IPR050469">
    <property type="entry name" value="Diguanylate_Cyclase"/>
</dbReference>
<dbReference type="Proteomes" id="UP000283458">
    <property type="component" value="Unassembled WGS sequence"/>
</dbReference>
<gene>
    <name evidence="8" type="ORF">D3877_06510</name>
</gene>
<dbReference type="GO" id="GO:0043709">
    <property type="term" value="P:cell adhesion involved in single-species biofilm formation"/>
    <property type="evidence" value="ECO:0007669"/>
    <property type="project" value="TreeGrafter"/>
</dbReference>
<evidence type="ECO:0000313" key="8">
    <source>
        <dbReference type="EMBL" id="RJF84223.1"/>
    </source>
</evidence>
<dbReference type="InterPro" id="IPR029787">
    <property type="entry name" value="Nucleotide_cyclase"/>
</dbReference>
<dbReference type="GO" id="GO:0000160">
    <property type="term" value="P:phosphorelay signal transduction system"/>
    <property type="evidence" value="ECO:0007669"/>
    <property type="project" value="InterPro"/>
</dbReference>
<dbReference type="InterPro" id="IPR043128">
    <property type="entry name" value="Rev_trsase/Diguanyl_cyclase"/>
</dbReference>
<dbReference type="PROSITE" id="PS50113">
    <property type="entry name" value="PAC"/>
    <property type="match status" value="1"/>
</dbReference>
<feature type="modified residue" description="4-aspartylphosphate" evidence="3">
    <location>
        <position position="76"/>
    </location>
</feature>
<dbReference type="SMART" id="SM00091">
    <property type="entry name" value="PAS"/>
    <property type="match status" value="1"/>
</dbReference>
<evidence type="ECO:0000259" key="4">
    <source>
        <dbReference type="PROSITE" id="PS50110"/>
    </source>
</evidence>
<dbReference type="PROSITE" id="PS50112">
    <property type="entry name" value="PAS"/>
    <property type="match status" value="1"/>
</dbReference>
<comment type="caution">
    <text evidence="8">The sequence shown here is derived from an EMBL/GenBank/DDBJ whole genome shotgun (WGS) entry which is preliminary data.</text>
</comment>
<comment type="catalytic activity">
    <reaction evidence="2">
        <text>2 GTP = 3',3'-c-di-GMP + 2 diphosphate</text>
        <dbReference type="Rhea" id="RHEA:24898"/>
        <dbReference type="ChEBI" id="CHEBI:33019"/>
        <dbReference type="ChEBI" id="CHEBI:37565"/>
        <dbReference type="ChEBI" id="CHEBI:58805"/>
        <dbReference type="EC" id="2.7.7.65"/>
    </reaction>
</comment>
<dbReference type="InterPro" id="IPR011006">
    <property type="entry name" value="CheY-like_superfamily"/>
</dbReference>
<dbReference type="Pfam" id="PF13426">
    <property type="entry name" value="PAS_9"/>
    <property type="match status" value="1"/>
</dbReference>
<name>A0A418W2H4_9PROT</name>
<dbReference type="AlphaFoldDB" id="A0A418W2H4"/>
<dbReference type="InterPro" id="IPR000160">
    <property type="entry name" value="GGDEF_dom"/>
</dbReference>
<dbReference type="CDD" id="cd00156">
    <property type="entry name" value="REC"/>
    <property type="match status" value="1"/>
</dbReference>
<dbReference type="InterPro" id="IPR000700">
    <property type="entry name" value="PAS-assoc_C"/>
</dbReference>
<evidence type="ECO:0000259" key="5">
    <source>
        <dbReference type="PROSITE" id="PS50112"/>
    </source>
</evidence>
<dbReference type="SUPFAM" id="SSF55785">
    <property type="entry name" value="PYP-like sensor domain (PAS domain)"/>
    <property type="match status" value="1"/>
</dbReference>
<dbReference type="PROSITE" id="PS50887">
    <property type="entry name" value="GGDEF"/>
    <property type="match status" value="1"/>
</dbReference>
<dbReference type="RefSeq" id="WP_119829864.1">
    <property type="nucleotide sequence ID" value="NZ_QYUL01000001.1"/>
</dbReference>
<dbReference type="Gene3D" id="3.30.70.270">
    <property type="match status" value="1"/>
</dbReference>
<dbReference type="SMART" id="SM00448">
    <property type="entry name" value="REC"/>
    <property type="match status" value="1"/>
</dbReference>
<evidence type="ECO:0000259" key="7">
    <source>
        <dbReference type="PROSITE" id="PS50887"/>
    </source>
</evidence>
<dbReference type="NCBIfam" id="TIGR00229">
    <property type="entry name" value="sensory_box"/>
    <property type="match status" value="1"/>
</dbReference>
<dbReference type="CDD" id="cd00130">
    <property type="entry name" value="PAS"/>
    <property type="match status" value="1"/>
</dbReference>
<dbReference type="SUPFAM" id="SSF55073">
    <property type="entry name" value="Nucleotide cyclase"/>
    <property type="match status" value="1"/>
</dbReference>
<dbReference type="SMART" id="SM00267">
    <property type="entry name" value="GGDEF"/>
    <property type="match status" value="1"/>
</dbReference>
<reference evidence="8 9" key="1">
    <citation type="submission" date="2018-09" db="EMBL/GenBank/DDBJ databases">
        <authorList>
            <person name="Zhu H."/>
        </authorList>
    </citation>
    <scope>NUCLEOTIDE SEQUENCE [LARGE SCALE GENOMIC DNA]</scope>
    <source>
        <strain evidence="8 9">K2W22B-5</strain>
    </source>
</reference>
<keyword evidence="3" id="KW-0597">Phosphoprotein</keyword>
<proteinExistence type="predicted"/>
<evidence type="ECO:0000256" key="1">
    <source>
        <dbReference type="ARBA" id="ARBA00012528"/>
    </source>
</evidence>
<dbReference type="EC" id="2.7.7.65" evidence="1"/>
<dbReference type="InterPro" id="IPR001789">
    <property type="entry name" value="Sig_transdc_resp-reg_receiver"/>
</dbReference>
<accession>A0A418W2H4</accession>
<dbReference type="EMBL" id="QYUL01000001">
    <property type="protein sequence ID" value="RJF84223.1"/>
    <property type="molecule type" value="Genomic_DNA"/>
</dbReference>
<dbReference type="Gene3D" id="3.30.450.20">
    <property type="entry name" value="PAS domain"/>
    <property type="match status" value="1"/>
</dbReference>
<dbReference type="SUPFAM" id="SSF52172">
    <property type="entry name" value="CheY-like"/>
    <property type="match status" value="1"/>
</dbReference>
<dbReference type="InterPro" id="IPR035965">
    <property type="entry name" value="PAS-like_dom_sf"/>
</dbReference>
<dbReference type="Pfam" id="PF00072">
    <property type="entry name" value="Response_reg"/>
    <property type="match status" value="1"/>
</dbReference>
<dbReference type="GO" id="GO:0052621">
    <property type="term" value="F:diguanylate cyclase activity"/>
    <property type="evidence" value="ECO:0007669"/>
    <property type="project" value="UniProtKB-EC"/>
</dbReference>
<protein>
    <recommendedName>
        <fullName evidence="1">diguanylate cyclase</fullName>
        <ecNumber evidence="1">2.7.7.65</ecNumber>
    </recommendedName>
</protein>
<dbReference type="Gene3D" id="3.40.50.2300">
    <property type="match status" value="1"/>
</dbReference>
<feature type="domain" description="PAS" evidence="5">
    <location>
        <begin position="154"/>
        <end position="207"/>
    </location>
</feature>